<dbReference type="Pfam" id="PF20882">
    <property type="entry name" value="Sos7"/>
    <property type="match status" value="1"/>
</dbReference>
<evidence type="ECO:0000313" key="5">
    <source>
        <dbReference type="Proteomes" id="UP001303647"/>
    </source>
</evidence>
<organism evidence="4 5">
    <name type="scientific">Corynascus novoguineensis</name>
    <dbReference type="NCBI Taxonomy" id="1126955"/>
    <lineage>
        <taxon>Eukaryota</taxon>
        <taxon>Fungi</taxon>
        <taxon>Dikarya</taxon>
        <taxon>Ascomycota</taxon>
        <taxon>Pezizomycotina</taxon>
        <taxon>Sordariomycetes</taxon>
        <taxon>Sordariomycetidae</taxon>
        <taxon>Sordariales</taxon>
        <taxon>Chaetomiaceae</taxon>
        <taxon>Corynascus</taxon>
    </lineage>
</organism>
<reference evidence="4" key="1">
    <citation type="journal article" date="2023" name="Mol. Phylogenet. Evol.">
        <title>Genome-scale phylogeny and comparative genomics of the fungal order Sordariales.</title>
        <authorList>
            <person name="Hensen N."/>
            <person name="Bonometti L."/>
            <person name="Westerberg I."/>
            <person name="Brannstrom I.O."/>
            <person name="Guillou S."/>
            <person name="Cros-Aarteil S."/>
            <person name="Calhoun S."/>
            <person name="Haridas S."/>
            <person name="Kuo A."/>
            <person name="Mondo S."/>
            <person name="Pangilinan J."/>
            <person name="Riley R."/>
            <person name="LaButti K."/>
            <person name="Andreopoulos B."/>
            <person name="Lipzen A."/>
            <person name="Chen C."/>
            <person name="Yan M."/>
            <person name="Daum C."/>
            <person name="Ng V."/>
            <person name="Clum A."/>
            <person name="Steindorff A."/>
            <person name="Ohm R.A."/>
            <person name="Martin F."/>
            <person name="Silar P."/>
            <person name="Natvig D.O."/>
            <person name="Lalanne C."/>
            <person name="Gautier V."/>
            <person name="Ament-Velasquez S.L."/>
            <person name="Kruys A."/>
            <person name="Hutchinson M.I."/>
            <person name="Powell A.J."/>
            <person name="Barry K."/>
            <person name="Miller A.N."/>
            <person name="Grigoriev I.V."/>
            <person name="Debuchy R."/>
            <person name="Gladieux P."/>
            <person name="Hiltunen Thoren M."/>
            <person name="Johannesson H."/>
        </authorList>
    </citation>
    <scope>NUCLEOTIDE SEQUENCE</scope>
    <source>
        <strain evidence="4">CBS 359.72</strain>
    </source>
</reference>
<gene>
    <name evidence="4" type="ORF">C7999DRAFT_40949</name>
</gene>
<evidence type="ECO:0000256" key="2">
    <source>
        <dbReference type="SAM" id="MobiDB-lite"/>
    </source>
</evidence>
<evidence type="ECO:0000259" key="3">
    <source>
        <dbReference type="Pfam" id="PF20882"/>
    </source>
</evidence>
<dbReference type="AlphaFoldDB" id="A0AAN7CV62"/>
<dbReference type="GO" id="GO:0034501">
    <property type="term" value="P:protein localization to kinetochore"/>
    <property type="evidence" value="ECO:0007669"/>
    <property type="project" value="InterPro"/>
</dbReference>
<sequence>MSSAASPAKPDAQRAADVLRALRDLQSASTPEEAYTILKLSEPITSAIPSNKAGDDTNTRAAAAANRTSDVSTTSVDSSGNNNNNENNSGPTPASLEADLAHYRELFAKLRFSYVEQVTKEKFIRAIVGDPPLIVAPHEIAELEAGNAAAKAELKALKVEVAGMAEALGRRGRELAGRYEEVRAGAARLRELPPRIEELERSVQELRARQKESDEAGGGGAAAPGMNLPLGKTRELVEARRRELGAVERELETLGAQVPRKRKEMERLRAEVAALENRRANSAAAAREAKRRKENAQGGVEDELEARGRWYRASEAVLRQVLDLQPA</sequence>
<evidence type="ECO:0000256" key="1">
    <source>
        <dbReference type="SAM" id="Coils"/>
    </source>
</evidence>
<dbReference type="GO" id="GO:0000776">
    <property type="term" value="C:kinetochore"/>
    <property type="evidence" value="ECO:0007669"/>
    <property type="project" value="InterPro"/>
</dbReference>
<name>A0AAN7CV62_9PEZI</name>
<dbReference type="EMBL" id="MU857647">
    <property type="protein sequence ID" value="KAK4247837.1"/>
    <property type="molecule type" value="Genomic_DNA"/>
</dbReference>
<evidence type="ECO:0000313" key="4">
    <source>
        <dbReference type="EMBL" id="KAK4247837.1"/>
    </source>
</evidence>
<proteinExistence type="predicted"/>
<feature type="compositionally biased region" description="Low complexity" evidence="2">
    <location>
        <begin position="59"/>
        <end position="90"/>
    </location>
</feature>
<feature type="region of interest" description="Disordered" evidence="2">
    <location>
        <begin position="278"/>
        <end position="301"/>
    </location>
</feature>
<dbReference type="PANTHER" id="PTHR37329:SF1">
    <property type="entry name" value="KINETOCHORE PROTEIN SOS7"/>
    <property type="match status" value="1"/>
</dbReference>
<dbReference type="Proteomes" id="UP001303647">
    <property type="component" value="Unassembled WGS sequence"/>
</dbReference>
<dbReference type="Gene3D" id="1.10.287.1490">
    <property type="match status" value="1"/>
</dbReference>
<protein>
    <submittedName>
        <fullName evidence="4">Kinetochore protein Sos7</fullName>
    </submittedName>
</protein>
<accession>A0AAN7CV62</accession>
<feature type="compositionally biased region" description="Basic and acidic residues" evidence="2">
    <location>
        <begin position="205"/>
        <end position="214"/>
    </location>
</feature>
<feature type="region of interest" description="Disordered" evidence="2">
    <location>
        <begin position="205"/>
        <end position="228"/>
    </location>
</feature>
<dbReference type="InterPro" id="IPR048781">
    <property type="entry name" value="Sos7_CC"/>
</dbReference>
<dbReference type="GO" id="GO:0051315">
    <property type="term" value="P:attachment of mitotic spindle microtubules to kinetochore"/>
    <property type="evidence" value="ECO:0007669"/>
    <property type="project" value="TreeGrafter"/>
</dbReference>
<dbReference type="PANTHER" id="PTHR37329">
    <property type="entry name" value="KINETOCHORE PROTEIN SOS7"/>
    <property type="match status" value="1"/>
</dbReference>
<dbReference type="InterPro" id="IPR037475">
    <property type="entry name" value="Sos7"/>
</dbReference>
<feature type="region of interest" description="Disordered" evidence="2">
    <location>
        <begin position="46"/>
        <end position="95"/>
    </location>
</feature>
<keyword evidence="1" id="KW-0175">Coiled coil</keyword>
<keyword evidence="5" id="KW-1185">Reference proteome</keyword>
<feature type="coiled-coil region" evidence="1">
    <location>
        <begin position="140"/>
        <end position="167"/>
    </location>
</feature>
<feature type="domain" description="Kinetochore protein Sos7 coiled-coil" evidence="3">
    <location>
        <begin position="105"/>
        <end position="179"/>
    </location>
</feature>
<reference evidence="4" key="2">
    <citation type="submission" date="2023-05" db="EMBL/GenBank/DDBJ databases">
        <authorList>
            <consortium name="Lawrence Berkeley National Laboratory"/>
            <person name="Steindorff A."/>
            <person name="Hensen N."/>
            <person name="Bonometti L."/>
            <person name="Westerberg I."/>
            <person name="Brannstrom I.O."/>
            <person name="Guillou S."/>
            <person name="Cros-Aarteil S."/>
            <person name="Calhoun S."/>
            <person name="Haridas S."/>
            <person name="Kuo A."/>
            <person name="Mondo S."/>
            <person name="Pangilinan J."/>
            <person name="Riley R."/>
            <person name="Labutti K."/>
            <person name="Andreopoulos B."/>
            <person name="Lipzen A."/>
            <person name="Chen C."/>
            <person name="Yanf M."/>
            <person name="Daum C."/>
            <person name="Ng V."/>
            <person name="Clum A."/>
            <person name="Ohm R."/>
            <person name="Martin F."/>
            <person name="Silar P."/>
            <person name="Natvig D."/>
            <person name="Lalanne C."/>
            <person name="Gautier V."/>
            <person name="Ament-Velasquez S.L."/>
            <person name="Kruys A."/>
            <person name="Hutchinson M.I."/>
            <person name="Powell A.J."/>
            <person name="Barry K."/>
            <person name="Miller A.N."/>
            <person name="Grigoriev I.V."/>
            <person name="Debuchy R."/>
            <person name="Gladieux P."/>
            <person name="Thoren M.H."/>
            <person name="Johannesson H."/>
        </authorList>
    </citation>
    <scope>NUCLEOTIDE SEQUENCE</scope>
    <source>
        <strain evidence="4">CBS 359.72</strain>
    </source>
</reference>
<comment type="caution">
    <text evidence="4">The sequence shown here is derived from an EMBL/GenBank/DDBJ whole genome shotgun (WGS) entry which is preliminary data.</text>
</comment>